<dbReference type="InterPro" id="IPR045444">
    <property type="entry name" value="DUF6503"/>
</dbReference>
<reference evidence="2" key="1">
    <citation type="submission" date="2023-07" db="EMBL/GenBank/DDBJ databases">
        <title>Zobellia barbeyronii sp. nov., a new marine flavobacterium, isolated from green and red algae.</title>
        <authorList>
            <person name="Nedashkovskaya O.I."/>
            <person name="Otstavnykh N."/>
            <person name="Zhukova N."/>
            <person name="Guzev K."/>
            <person name="Chausova V."/>
            <person name="Tekutyeva L."/>
            <person name="Mikhailov V."/>
            <person name="Isaeva M."/>
        </authorList>
    </citation>
    <scope>NUCLEOTIDE SEQUENCE [LARGE SCALE GENOMIC DNA]</scope>
    <source>
        <strain evidence="2">KMM 6746</strain>
    </source>
</reference>
<accession>A0ABS5W8U7</accession>
<evidence type="ECO:0000313" key="1">
    <source>
        <dbReference type="EMBL" id="MBT2159855.1"/>
    </source>
</evidence>
<name>A0ABS5W8U7_9FLAO</name>
<protein>
    <recommendedName>
        <fullName evidence="3">Deoxyribose-phosphate aldolase</fullName>
    </recommendedName>
</protein>
<sequence>MKISYYLITLLVLLGLSSCKSKEKEKIVEKPILKITQSIDKTTQREEPDEAETLVQQAITAHGGDRYNKAHYGFTFRDKDYTFQNDGNTYIYTASMKEKGNEIIDLLDNGKLLRKVNGKPVSLSPKDNVKYTEALNSVIYFATLPHKLNDKAVNKTYIEHTTIKGEDYKAIEVTFDQKGGGTDHDDVFMYWINAKSKTIDYLAYKYETNDGGVRLRSSYNRRTVDGIIFQDYINYKAPIGTTLTDLPSLLEKEKLEELSKIETENVVNLDK</sequence>
<dbReference type="RefSeq" id="WP_214610134.1">
    <property type="nucleotide sequence ID" value="NZ_JACATN010000001.1"/>
</dbReference>
<evidence type="ECO:0008006" key="3">
    <source>
        <dbReference type="Google" id="ProtNLM"/>
    </source>
</evidence>
<gene>
    <name evidence="1" type="ORF">HW347_01190</name>
</gene>
<keyword evidence="2" id="KW-1185">Reference proteome</keyword>
<dbReference type="PROSITE" id="PS51257">
    <property type="entry name" value="PROKAR_LIPOPROTEIN"/>
    <property type="match status" value="1"/>
</dbReference>
<comment type="caution">
    <text evidence="1">The sequence shown here is derived from an EMBL/GenBank/DDBJ whole genome shotgun (WGS) entry which is preliminary data.</text>
</comment>
<dbReference type="Pfam" id="PF20113">
    <property type="entry name" value="DUF6503"/>
    <property type="match status" value="1"/>
</dbReference>
<organism evidence="1 2">
    <name type="scientific">Zobellia barbeyronii</name>
    <dbReference type="NCBI Taxonomy" id="2748009"/>
    <lineage>
        <taxon>Bacteria</taxon>
        <taxon>Pseudomonadati</taxon>
        <taxon>Bacteroidota</taxon>
        <taxon>Flavobacteriia</taxon>
        <taxon>Flavobacteriales</taxon>
        <taxon>Flavobacteriaceae</taxon>
        <taxon>Zobellia</taxon>
    </lineage>
</organism>
<dbReference type="EMBL" id="JACATN010000001">
    <property type="protein sequence ID" value="MBT2159855.1"/>
    <property type="molecule type" value="Genomic_DNA"/>
</dbReference>
<evidence type="ECO:0000313" key="2">
    <source>
        <dbReference type="Proteomes" id="UP000740413"/>
    </source>
</evidence>
<proteinExistence type="predicted"/>
<dbReference type="Proteomes" id="UP000740413">
    <property type="component" value="Unassembled WGS sequence"/>
</dbReference>